<feature type="transmembrane region" description="Helical" evidence="2">
    <location>
        <begin position="106"/>
        <end position="130"/>
    </location>
</feature>
<feature type="transmembrane region" description="Helical" evidence="2">
    <location>
        <begin position="240"/>
        <end position="259"/>
    </location>
</feature>
<proteinExistence type="predicted"/>
<keyword evidence="2" id="KW-1133">Transmembrane helix</keyword>
<comment type="caution">
    <text evidence="4">The sequence shown here is derived from an EMBL/GenBank/DDBJ whole genome shotgun (WGS) entry which is preliminary data.</text>
</comment>
<dbReference type="AlphaFoldDB" id="A0A0G0HPB0"/>
<dbReference type="Proteomes" id="UP000034448">
    <property type="component" value="Unassembled WGS sequence"/>
</dbReference>
<evidence type="ECO:0000313" key="4">
    <source>
        <dbReference type="EMBL" id="KKQ13884.1"/>
    </source>
</evidence>
<keyword evidence="3" id="KW-0732">Signal</keyword>
<feature type="compositionally biased region" description="Pro residues" evidence="1">
    <location>
        <begin position="404"/>
        <end position="424"/>
    </location>
</feature>
<feature type="transmembrane region" description="Helical" evidence="2">
    <location>
        <begin position="142"/>
        <end position="164"/>
    </location>
</feature>
<evidence type="ECO:0000256" key="3">
    <source>
        <dbReference type="SAM" id="SignalP"/>
    </source>
</evidence>
<sequence length="775" mass="85771">MKKFLPIVFSFFLTFTFLLFPSPAFAQFNCPATNTSSTAPTVIQNQLDPDSPEAQAILSSGGSWQRDEDVTFAGKLAARSQDTLNWLLCNYEWFKLQGGDNPLQTLWLYVSYFSYGILGLFILAAAFLMIITRGRSITVKRFIPRFVLILALIVLSFAIVTNLYTLTDYLQGFFININGQRIGTHDLLNVAFPYKQFEGYRQIDPDHNLAESAVISILLVKLTAATYYTMFVILIIRKVILWFFLLVSPIFPLLLFFKPLRNTAKIWVGELFRWMLYAPLFAIFLRGLVEIWRSGGGIPLGFNYAPAQDITSNTEIIYPTAVNILLGGPNGSLTVAPNQSINYVDTFVLYVVALIMLWMVIIVPWILLRIFLDYFYNYNMSESNLAKYLTSPNSPLSPLFHRPPGGPPIGPSPAGTPPGTPPPGAAGLARTLPMTRFQHSPVAEIQQSIQEAQAQAVANQQATQSNIQSIGQTARSSIRETAGVAQSSLNQSYGQLFNQGSFVIPDAATQIANAEILGLVNLSIPTMRDIAKYETAMLSSNAPGHGEVSRISEMLQRVAGTSTITSPSEKEKFTRVRERIIAQANKGNAVAKSVVSAAKPEVARGVIPAVNRVQQVNLDDYEDIKKTWTENYRKLEPPMGPDGKPLDRKTWLKQEAAQIPTVIDLLLSGDPQNVEKGMKMVSKILPFLLLGGFSKAEIVAYLKAKLEAAKTVLNEVLQVEGAKEEEESKIETKAPAQAQKTMVATAEIPDEQKPVSSEAERPDDEKNDNKKEVEI</sequence>
<feature type="transmembrane region" description="Helical" evidence="2">
    <location>
        <begin position="213"/>
        <end position="233"/>
    </location>
</feature>
<dbReference type="EMBL" id="LBSJ01000043">
    <property type="protein sequence ID" value="KKQ13884.1"/>
    <property type="molecule type" value="Genomic_DNA"/>
</dbReference>
<gene>
    <name evidence="4" type="ORF">US28_C0043G0015</name>
</gene>
<evidence type="ECO:0000256" key="1">
    <source>
        <dbReference type="SAM" id="MobiDB-lite"/>
    </source>
</evidence>
<feature type="chain" id="PRO_5002532492" evidence="3">
    <location>
        <begin position="27"/>
        <end position="775"/>
    </location>
</feature>
<feature type="transmembrane region" description="Helical" evidence="2">
    <location>
        <begin position="271"/>
        <end position="289"/>
    </location>
</feature>
<protein>
    <submittedName>
        <fullName evidence="4">Uncharacterized protein</fullName>
    </submittedName>
</protein>
<feature type="signal peptide" evidence="3">
    <location>
        <begin position="1"/>
        <end position="26"/>
    </location>
</feature>
<keyword evidence="2" id="KW-0812">Transmembrane</keyword>
<evidence type="ECO:0000313" key="5">
    <source>
        <dbReference type="Proteomes" id="UP000034448"/>
    </source>
</evidence>
<feature type="transmembrane region" description="Helical" evidence="2">
    <location>
        <begin position="347"/>
        <end position="372"/>
    </location>
</feature>
<accession>A0A0G0HPB0</accession>
<reference evidence="4 5" key="1">
    <citation type="journal article" date="2015" name="Nature">
        <title>rRNA introns, odd ribosomes, and small enigmatic genomes across a large radiation of phyla.</title>
        <authorList>
            <person name="Brown C.T."/>
            <person name="Hug L.A."/>
            <person name="Thomas B.C."/>
            <person name="Sharon I."/>
            <person name="Castelle C.J."/>
            <person name="Singh A."/>
            <person name="Wilkins M.J."/>
            <person name="Williams K.H."/>
            <person name="Banfield J.F."/>
        </authorList>
    </citation>
    <scope>NUCLEOTIDE SEQUENCE [LARGE SCALE GENOMIC DNA]</scope>
</reference>
<organism evidence="4 5">
    <name type="scientific">Candidatus Daviesbacteria bacterium GW2011_GWA1_36_8</name>
    <dbReference type="NCBI Taxonomy" id="1618417"/>
    <lineage>
        <taxon>Bacteria</taxon>
        <taxon>Candidatus Daviesiibacteriota</taxon>
    </lineage>
</organism>
<name>A0A0G0HPB0_9BACT</name>
<feature type="region of interest" description="Disordered" evidence="1">
    <location>
        <begin position="397"/>
        <end position="427"/>
    </location>
</feature>
<feature type="compositionally biased region" description="Basic and acidic residues" evidence="1">
    <location>
        <begin position="750"/>
        <end position="775"/>
    </location>
</feature>
<feature type="region of interest" description="Disordered" evidence="1">
    <location>
        <begin position="722"/>
        <end position="775"/>
    </location>
</feature>
<evidence type="ECO:0000256" key="2">
    <source>
        <dbReference type="SAM" id="Phobius"/>
    </source>
</evidence>
<keyword evidence="2" id="KW-0472">Membrane</keyword>